<gene>
    <name evidence="2" type="ORF">STHAL_23785</name>
</gene>
<name>A0ABS6TWQ9_STRHA</name>
<protein>
    <recommendedName>
        <fullName evidence="4">Ricin B lectin domain-containing protein</fullName>
    </recommendedName>
</protein>
<dbReference type="SUPFAM" id="SSF50370">
    <property type="entry name" value="Ricin B-like lectins"/>
    <property type="match status" value="1"/>
</dbReference>
<evidence type="ECO:0000256" key="1">
    <source>
        <dbReference type="SAM" id="SignalP"/>
    </source>
</evidence>
<reference evidence="2 3" key="1">
    <citation type="submission" date="2021-07" db="EMBL/GenBank/DDBJ databases">
        <title>Sequencing Streptomyces halstedii LGO-A4 genome an citrus endophytic actinomycete.</title>
        <authorList>
            <person name="Samborskyy M."/>
            <person name="Scott N."/>
            <person name="Deglau R."/>
            <person name="Dickens S."/>
            <person name="Oliveira L.G."/>
        </authorList>
    </citation>
    <scope>NUCLEOTIDE SEQUENCE [LARGE SCALE GENOMIC DNA]</scope>
    <source>
        <strain evidence="2 3">LGO-A4</strain>
    </source>
</reference>
<dbReference type="Gene3D" id="2.80.10.50">
    <property type="match status" value="1"/>
</dbReference>
<dbReference type="RefSeq" id="WP_228871339.1">
    <property type="nucleotide sequence ID" value="NZ_JAHUVW010000001.1"/>
</dbReference>
<evidence type="ECO:0000313" key="2">
    <source>
        <dbReference type="EMBL" id="MBV7672473.1"/>
    </source>
</evidence>
<comment type="caution">
    <text evidence="2">The sequence shown here is derived from an EMBL/GenBank/DDBJ whole genome shotgun (WGS) entry which is preliminary data.</text>
</comment>
<proteinExistence type="predicted"/>
<organism evidence="2 3">
    <name type="scientific">Streptomyces halstedii</name>
    <dbReference type="NCBI Taxonomy" id="1944"/>
    <lineage>
        <taxon>Bacteria</taxon>
        <taxon>Bacillati</taxon>
        <taxon>Actinomycetota</taxon>
        <taxon>Actinomycetes</taxon>
        <taxon>Kitasatosporales</taxon>
        <taxon>Streptomycetaceae</taxon>
        <taxon>Streptomyces</taxon>
    </lineage>
</organism>
<sequence length="550" mass="57229">MRRHIRRAAKLLTAPAVVLALLVPALASTPAAAATDPYTFTNTDGTLNATGNNDGNQISVTPDGSNYTEFRLIKLSGPGQFEIANTSSGKCIYATSFATQKSCGQDGAQWHFRPIDGKPNSFGIVRRDADTGAAHCLDNAGGLHLWGILANPNPCDGSPSQEWTIPAAKAAEARSLALDYYADLCSKQTSTCSWTQTSEGQPEALPRVKASSLWYNDTSDKVTQVFTTVYHSGWSQSLSSGLSTSVGVSVPVQAMISAQLTATTTYQSDSSTINGVVVTVPTKNYGWVDFAAVGKKVTGTWTFDTDHQPWTTDATVTVPVVDSPAGSTMYVAHTSPDMPTSGTSPAQKPAVQTFAATSTSAKLDLPPGTHLAPTANGAEIADAQGTPIMRMQPGSVTDTKGVKHAFKLTVEGNTLTQTLEAATGTTIEGIENPSSVTFGPGTFPGSAPLKASAAKTKSLKVQPLRMSPMDDVGDACARYHGHTCSDAEKKAYEDKLKKDGDWDKCVAQWAVGTAITGAFAGAFAGGVGALPGGLIGWAGGATAGMVVCSF</sequence>
<dbReference type="Proteomes" id="UP000735541">
    <property type="component" value="Unassembled WGS sequence"/>
</dbReference>
<keyword evidence="1" id="KW-0732">Signal</keyword>
<keyword evidence="3" id="KW-1185">Reference proteome</keyword>
<dbReference type="EMBL" id="JAHUVW010000001">
    <property type="protein sequence ID" value="MBV7672473.1"/>
    <property type="molecule type" value="Genomic_DNA"/>
</dbReference>
<feature type="signal peptide" evidence="1">
    <location>
        <begin position="1"/>
        <end position="33"/>
    </location>
</feature>
<dbReference type="CDD" id="cd00161">
    <property type="entry name" value="beta-trefoil_Ricin-like"/>
    <property type="match status" value="1"/>
</dbReference>
<evidence type="ECO:0000313" key="3">
    <source>
        <dbReference type="Proteomes" id="UP000735541"/>
    </source>
</evidence>
<accession>A0ABS6TWQ9</accession>
<dbReference type="InterPro" id="IPR035992">
    <property type="entry name" value="Ricin_B-like_lectins"/>
</dbReference>
<feature type="chain" id="PRO_5045600432" description="Ricin B lectin domain-containing protein" evidence="1">
    <location>
        <begin position="34"/>
        <end position="550"/>
    </location>
</feature>
<evidence type="ECO:0008006" key="4">
    <source>
        <dbReference type="Google" id="ProtNLM"/>
    </source>
</evidence>